<organism evidence="1 2">
    <name type="scientific">Acinetobacter phage AbTZA1</name>
    <dbReference type="NCBI Taxonomy" id="2500827"/>
    <lineage>
        <taxon>Viruses</taxon>
        <taxon>Duplodnaviria</taxon>
        <taxon>Heunggongvirae</taxon>
        <taxon>Uroviricota</taxon>
        <taxon>Caudoviricetes</taxon>
        <taxon>Pantevenvirales</taxon>
        <taxon>Straboviridae</taxon>
        <taxon>Twarogvirinae</taxon>
        <taxon>Hadassahvirus</taxon>
        <taxon>Hadassahvirus azbtza1</taxon>
    </lineage>
</organism>
<name>A0A3Q9R734_9CAUD</name>
<protein>
    <submittedName>
        <fullName evidence="1">Uncharacterized protein</fullName>
    </submittedName>
</protein>
<reference evidence="1 2" key="1">
    <citation type="submission" date="2018-12" db="EMBL/GenBank/DDBJ databases">
        <title>Successful treatment of antibiotic resistant microbial bone infection with bacteriophages.</title>
        <authorList>
            <person name="Nir-Paz R."/>
            <person name="Gelman D."/>
            <person name="Khouri A."/>
            <person name="Sisson B.M."/>
            <person name="Fackler J."/>
            <person name="Oren S.A."/>
            <person name="Khalifa L."/>
            <person name="Rimon A."/>
            <person name="Glazer S.C."/>
            <person name="Moses A.E."/>
            <person name="Yoram W."/>
            <person name="Schooley R.T."/>
            <person name="Hazan R."/>
        </authorList>
    </citation>
    <scope>NUCLEOTIDE SEQUENCE [LARGE SCALE GENOMIC DNA]</scope>
</reference>
<evidence type="ECO:0000313" key="2">
    <source>
        <dbReference type="Proteomes" id="UP000287416"/>
    </source>
</evidence>
<accession>A0A3Q9R734</accession>
<sequence length="123" mass="14185">MKVLKNVFHLFPKISGMYTVNGTRLVERGFWIFGRVKVETYPLGYIDLDLSNGYVRALIFDANGEKIGSILHDKNEILDVYVFDNDSNELIHATGKDHDRIVKYFEDLLFRVVEFSPLDTLPS</sequence>
<evidence type="ECO:0000313" key="1">
    <source>
        <dbReference type="EMBL" id="AZU98664.1"/>
    </source>
</evidence>
<proteinExistence type="predicted"/>
<dbReference type="Proteomes" id="UP000287416">
    <property type="component" value="Segment"/>
</dbReference>
<dbReference type="RefSeq" id="YP_009882303.1">
    <property type="nucleotide sequence ID" value="NC_049445.1"/>
</dbReference>
<dbReference type="EMBL" id="MK278860">
    <property type="protein sequence ID" value="AZU98664.1"/>
    <property type="molecule type" value="Genomic_DNA"/>
</dbReference>
<dbReference type="KEGG" id="vg:55811599"/>
<keyword evidence="2" id="KW-1185">Reference proteome</keyword>
<dbReference type="GeneID" id="55811599"/>